<dbReference type="AlphaFoldDB" id="A0A0A9BUR4"/>
<protein>
    <submittedName>
        <fullName evidence="1">Uncharacterized protein</fullName>
    </submittedName>
</protein>
<dbReference type="EMBL" id="GBRH01231952">
    <property type="protein sequence ID" value="JAD65943.1"/>
    <property type="molecule type" value="Transcribed_RNA"/>
</dbReference>
<sequence>MMSKPLFGHQLCGGTLTGTQALHRLWPRKSLNYASMRIIHSAVSLRLHSAPPYTDGDCILQSPKVVVPLALLQGSGVED</sequence>
<reference evidence="1" key="1">
    <citation type="submission" date="2014-09" db="EMBL/GenBank/DDBJ databases">
        <authorList>
            <person name="Magalhaes I.L.F."/>
            <person name="Oliveira U."/>
            <person name="Santos F.R."/>
            <person name="Vidigal T.H.D.A."/>
            <person name="Brescovit A.D."/>
            <person name="Santos A.J."/>
        </authorList>
    </citation>
    <scope>NUCLEOTIDE SEQUENCE</scope>
    <source>
        <tissue evidence="1">Shoot tissue taken approximately 20 cm above the soil surface</tissue>
    </source>
</reference>
<proteinExistence type="predicted"/>
<organism evidence="1">
    <name type="scientific">Arundo donax</name>
    <name type="common">Giant reed</name>
    <name type="synonym">Donax arundinaceus</name>
    <dbReference type="NCBI Taxonomy" id="35708"/>
    <lineage>
        <taxon>Eukaryota</taxon>
        <taxon>Viridiplantae</taxon>
        <taxon>Streptophyta</taxon>
        <taxon>Embryophyta</taxon>
        <taxon>Tracheophyta</taxon>
        <taxon>Spermatophyta</taxon>
        <taxon>Magnoliopsida</taxon>
        <taxon>Liliopsida</taxon>
        <taxon>Poales</taxon>
        <taxon>Poaceae</taxon>
        <taxon>PACMAD clade</taxon>
        <taxon>Arundinoideae</taxon>
        <taxon>Arundineae</taxon>
        <taxon>Arundo</taxon>
    </lineage>
</organism>
<reference evidence="1" key="2">
    <citation type="journal article" date="2015" name="Data Brief">
        <title>Shoot transcriptome of the giant reed, Arundo donax.</title>
        <authorList>
            <person name="Barrero R.A."/>
            <person name="Guerrero F.D."/>
            <person name="Moolhuijzen P."/>
            <person name="Goolsby J.A."/>
            <person name="Tidwell J."/>
            <person name="Bellgard S.E."/>
            <person name="Bellgard M.I."/>
        </authorList>
    </citation>
    <scope>NUCLEOTIDE SEQUENCE</scope>
    <source>
        <tissue evidence="1">Shoot tissue taken approximately 20 cm above the soil surface</tissue>
    </source>
</reference>
<name>A0A0A9BUR4_ARUDO</name>
<accession>A0A0A9BUR4</accession>
<evidence type="ECO:0000313" key="1">
    <source>
        <dbReference type="EMBL" id="JAD65943.1"/>
    </source>
</evidence>